<protein>
    <submittedName>
        <fullName evidence="2">Uncharacterized protein</fullName>
    </submittedName>
</protein>
<name>A0A8S3IKL7_9BILA</name>
<feature type="region of interest" description="Disordered" evidence="1">
    <location>
        <begin position="25"/>
        <end position="47"/>
    </location>
</feature>
<evidence type="ECO:0000256" key="1">
    <source>
        <dbReference type="SAM" id="MobiDB-lite"/>
    </source>
</evidence>
<comment type="caution">
    <text evidence="2">The sequence shown here is derived from an EMBL/GenBank/DDBJ whole genome shotgun (WGS) entry which is preliminary data.</text>
</comment>
<feature type="non-terminal residue" evidence="2">
    <location>
        <position position="1"/>
    </location>
</feature>
<organism evidence="2 3">
    <name type="scientific">Rotaria magnacalcarata</name>
    <dbReference type="NCBI Taxonomy" id="392030"/>
    <lineage>
        <taxon>Eukaryota</taxon>
        <taxon>Metazoa</taxon>
        <taxon>Spiralia</taxon>
        <taxon>Gnathifera</taxon>
        <taxon>Rotifera</taxon>
        <taxon>Eurotatoria</taxon>
        <taxon>Bdelloidea</taxon>
        <taxon>Philodinida</taxon>
        <taxon>Philodinidae</taxon>
        <taxon>Rotaria</taxon>
    </lineage>
</organism>
<sequence>EYICKHVIGMVIRLKHCKPPSIANNVPLGEKRKRGRPRKATQALLIG</sequence>
<accession>A0A8S3IKL7</accession>
<reference evidence="2" key="1">
    <citation type="submission" date="2021-02" db="EMBL/GenBank/DDBJ databases">
        <authorList>
            <person name="Nowell W R."/>
        </authorList>
    </citation>
    <scope>NUCLEOTIDE SEQUENCE</scope>
</reference>
<dbReference type="GO" id="GO:0003677">
    <property type="term" value="F:DNA binding"/>
    <property type="evidence" value="ECO:0007669"/>
    <property type="project" value="InterPro"/>
</dbReference>
<evidence type="ECO:0000313" key="2">
    <source>
        <dbReference type="EMBL" id="CAF5200553.1"/>
    </source>
</evidence>
<dbReference type="Proteomes" id="UP000681720">
    <property type="component" value="Unassembled WGS sequence"/>
</dbReference>
<dbReference type="AlphaFoldDB" id="A0A8S3IKL7"/>
<evidence type="ECO:0000313" key="3">
    <source>
        <dbReference type="Proteomes" id="UP000681720"/>
    </source>
</evidence>
<dbReference type="Pfam" id="PF02178">
    <property type="entry name" value="AT_hook"/>
    <property type="match status" value="1"/>
</dbReference>
<dbReference type="EMBL" id="CAJOBJ010345345">
    <property type="protein sequence ID" value="CAF5200553.1"/>
    <property type="molecule type" value="Genomic_DNA"/>
</dbReference>
<proteinExistence type="predicted"/>
<gene>
    <name evidence="2" type="ORF">GIL414_LOCUS76434</name>
</gene>
<dbReference type="InterPro" id="IPR017956">
    <property type="entry name" value="AT_hook_DNA-bd_motif"/>
</dbReference>